<proteinExistence type="predicted"/>
<protein>
    <submittedName>
        <fullName evidence="1">N-acetylglucosamine kinase</fullName>
    </submittedName>
</protein>
<name>A0ABX7SWE7_9FLAO</name>
<dbReference type="RefSeq" id="WP_207971817.1">
    <property type="nucleotide sequence ID" value="NZ_CP071795.1"/>
</dbReference>
<accession>A0ABX7SWE7</accession>
<dbReference type="Proteomes" id="UP000663935">
    <property type="component" value="Chromosome"/>
</dbReference>
<keyword evidence="1" id="KW-0808">Transferase</keyword>
<reference evidence="1 2" key="1">
    <citation type="submission" date="2021-03" db="EMBL/GenBank/DDBJ databases">
        <title>Complete genome of Polaribacter_sp.G4M1.</title>
        <authorList>
            <person name="Jeong S.W."/>
            <person name="Bae J.W."/>
        </authorList>
    </citation>
    <scope>NUCLEOTIDE SEQUENCE [LARGE SCALE GENOMIC DNA]</scope>
    <source>
        <strain evidence="1 2">G4M1</strain>
    </source>
</reference>
<keyword evidence="1" id="KW-0418">Kinase</keyword>
<gene>
    <name evidence="1" type="ORF">JL193_16550</name>
</gene>
<sequence length="283" mass="31927">MIIIADSGSTKCDWAVVDGKKEVLKIRTAGINPRLISETEINNIINGSNELEFIKDKIYEVCFYGAGCASEKSKNSIKSILKKYFNNAKNVLVKEDLSAAVFGTTTEAGVVCILGTGSNCCYFDGKEIHVKQASLGYSVMDEGSGNYFGKKLLNAYFYNKMPLELHEKFKKSFDLSLESVLKGLYENENPSAFLASFASFLIKNKSEPYIMDIIRKGIKELFSNLIMCYKEELKTKRLYFVGSIAYYLQVEIIEEAKNRNISVRSFVRRPIDNIIENMKTIDS</sequence>
<evidence type="ECO:0000313" key="1">
    <source>
        <dbReference type="EMBL" id="QTD37653.1"/>
    </source>
</evidence>
<keyword evidence="2" id="KW-1185">Reference proteome</keyword>
<dbReference type="InterPro" id="IPR052519">
    <property type="entry name" value="Euk-type_GlcNAc_Kinase"/>
</dbReference>
<dbReference type="Gene3D" id="3.30.420.40">
    <property type="match status" value="2"/>
</dbReference>
<organism evidence="1 2">
    <name type="scientific">Polaribacter batillariae</name>
    <dbReference type="NCBI Taxonomy" id="2808900"/>
    <lineage>
        <taxon>Bacteria</taxon>
        <taxon>Pseudomonadati</taxon>
        <taxon>Bacteroidota</taxon>
        <taxon>Flavobacteriia</taxon>
        <taxon>Flavobacteriales</taxon>
        <taxon>Flavobacteriaceae</taxon>
    </lineage>
</organism>
<dbReference type="CDD" id="cd24079">
    <property type="entry name" value="ASKHA_NBD_PG1100-like"/>
    <property type="match status" value="1"/>
</dbReference>
<dbReference type="PANTHER" id="PTHR43190">
    <property type="entry name" value="N-ACETYL-D-GLUCOSAMINE KINASE"/>
    <property type="match status" value="1"/>
</dbReference>
<dbReference type="InterPro" id="IPR043129">
    <property type="entry name" value="ATPase_NBD"/>
</dbReference>
<dbReference type="GO" id="GO:0016301">
    <property type="term" value="F:kinase activity"/>
    <property type="evidence" value="ECO:0007669"/>
    <property type="project" value="UniProtKB-KW"/>
</dbReference>
<dbReference type="PANTHER" id="PTHR43190:SF3">
    <property type="entry name" value="N-ACETYL-D-GLUCOSAMINE KINASE"/>
    <property type="match status" value="1"/>
</dbReference>
<dbReference type="Gene3D" id="1.10.720.160">
    <property type="match status" value="1"/>
</dbReference>
<dbReference type="EMBL" id="CP071795">
    <property type="protein sequence ID" value="QTD37653.1"/>
    <property type="molecule type" value="Genomic_DNA"/>
</dbReference>
<evidence type="ECO:0000313" key="2">
    <source>
        <dbReference type="Proteomes" id="UP000663935"/>
    </source>
</evidence>
<dbReference type="SUPFAM" id="SSF53067">
    <property type="entry name" value="Actin-like ATPase domain"/>
    <property type="match status" value="2"/>
</dbReference>